<dbReference type="AlphaFoldDB" id="A0A1M5V8C2"/>
<dbReference type="SUPFAM" id="SSF53474">
    <property type="entry name" value="alpha/beta-Hydrolases"/>
    <property type="match status" value="1"/>
</dbReference>
<dbReference type="OrthoDB" id="9780932at2"/>
<evidence type="ECO:0000313" key="2">
    <source>
        <dbReference type="EMBL" id="SHH71460.1"/>
    </source>
</evidence>
<dbReference type="InterPro" id="IPR029058">
    <property type="entry name" value="AB_hydrolase_fold"/>
</dbReference>
<organism evidence="2 3">
    <name type="scientific">Clostridium grantii DSM 8605</name>
    <dbReference type="NCBI Taxonomy" id="1121316"/>
    <lineage>
        <taxon>Bacteria</taxon>
        <taxon>Bacillati</taxon>
        <taxon>Bacillota</taxon>
        <taxon>Clostridia</taxon>
        <taxon>Eubacteriales</taxon>
        <taxon>Clostridiaceae</taxon>
        <taxon>Clostridium</taxon>
    </lineage>
</organism>
<gene>
    <name evidence="2" type="ORF">SAMN02745207_02166</name>
</gene>
<evidence type="ECO:0000313" key="3">
    <source>
        <dbReference type="Proteomes" id="UP000184447"/>
    </source>
</evidence>
<sequence length="252" mass="28315">MKKWSKKKKILLGLLVIFLAISGYVANYLSFSYKADEQALQAMVTDTKVIVENLDDRIVLKPIDEDIKAGFIFYPGGQVEPESHAYTGYEIAKNGYMVVIPKMPFNLAIFGINRSNEIMNDFPEIDKWYQGGFSLGGAMSCVYAKENFAKLQGLILYAGYTTEKYDLSQTDIKVKSISAELDGLATKEKINEGKKYMPSDTIYVEIKGGDHTQFGVYGDGQVQKGDNPAEITREEQQKIMIEETLEFLESES</sequence>
<reference evidence="2 3" key="1">
    <citation type="submission" date="2016-11" db="EMBL/GenBank/DDBJ databases">
        <authorList>
            <person name="Jaros S."/>
            <person name="Januszkiewicz K."/>
            <person name="Wedrychowicz H."/>
        </authorList>
    </citation>
    <scope>NUCLEOTIDE SEQUENCE [LARGE SCALE GENOMIC DNA]</scope>
    <source>
        <strain evidence="2 3">DSM 8605</strain>
    </source>
</reference>
<dbReference type="InterPro" id="IPR029059">
    <property type="entry name" value="AB_hydrolase_5"/>
</dbReference>
<accession>A0A1M5V8C2</accession>
<evidence type="ECO:0000259" key="1">
    <source>
        <dbReference type="Pfam" id="PF12695"/>
    </source>
</evidence>
<keyword evidence="3" id="KW-1185">Reference proteome</keyword>
<keyword evidence="2" id="KW-0378">Hydrolase</keyword>
<dbReference type="EMBL" id="FQXM01000010">
    <property type="protein sequence ID" value="SHH71460.1"/>
    <property type="molecule type" value="Genomic_DNA"/>
</dbReference>
<dbReference type="Gene3D" id="3.40.50.1820">
    <property type="entry name" value="alpha/beta hydrolase"/>
    <property type="match status" value="1"/>
</dbReference>
<dbReference type="Proteomes" id="UP000184447">
    <property type="component" value="Unassembled WGS sequence"/>
</dbReference>
<dbReference type="GO" id="GO:0016787">
    <property type="term" value="F:hydrolase activity"/>
    <property type="evidence" value="ECO:0007669"/>
    <property type="project" value="UniProtKB-KW"/>
</dbReference>
<dbReference type="RefSeq" id="WP_073338442.1">
    <property type="nucleotide sequence ID" value="NZ_FQXM01000010.1"/>
</dbReference>
<name>A0A1M5V8C2_9CLOT</name>
<dbReference type="Pfam" id="PF12695">
    <property type="entry name" value="Abhydrolase_5"/>
    <property type="match status" value="1"/>
</dbReference>
<dbReference type="STRING" id="1121316.SAMN02745207_02166"/>
<proteinExistence type="predicted"/>
<feature type="domain" description="Alpha/beta hydrolase fold-5" evidence="1">
    <location>
        <begin position="71"/>
        <end position="237"/>
    </location>
</feature>
<protein>
    <submittedName>
        <fullName evidence="2">Alpha/beta hydrolase family protein</fullName>
    </submittedName>
</protein>